<dbReference type="PANTHER" id="PTHR45453">
    <property type="entry name" value="PHOSPHATE REGULON SENSOR PROTEIN PHOR"/>
    <property type="match status" value="1"/>
</dbReference>
<evidence type="ECO:0000256" key="1">
    <source>
        <dbReference type="ARBA" id="ARBA00000085"/>
    </source>
</evidence>
<dbReference type="SMART" id="SM00387">
    <property type="entry name" value="HATPase_c"/>
    <property type="match status" value="1"/>
</dbReference>
<keyword evidence="9" id="KW-0812">Transmembrane</keyword>
<comment type="catalytic activity">
    <reaction evidence="1">
        <text>ATP + protein L-histidine = ADP + protein N-phospho-L-histidine.</text>
        <dbReference type="EC" id="2.7.13.3"/>
    </reaction>
</comment>
<evidence type="ECO:0000256" key="3">
    <source>
        <dbReference type="ARBA" id="ARBA00012438"/>
    </source>
</evidence>
<protein>
    <recommendedName>
        <fullName evidence="3">histidine kinase</fullName>
        <ecNumber evidence="3">2.7.13.3</ecNumber>
    </recommendedName>
</protein>
<dbReference type="Pfam" id="PF00512">
    <property type="entry name" value="HisKA"/>
    <property type="match status" value="1"/>
</dbReference>
<keyword evidence="12" id="KW-1185">Reference proteome</keyword>
<evidence type="ECO:0000256" key="5">
    <source>
        <dbReference type="ARBA" id="ARBA00022679"/>
    </source>
</evidence>
<keyword evidence="4" id="KW-0597">Phosphoprotein</keyword>
<dbReference type="InterPro" id="IPR036890">
    <property type="entry name" value="HATPase_C_sf"/>
</dbReference>
<gene>
    <name evidence="11" type="ORF">ALO_17551</name>
</gene>
<proteinExistence type="predicted"/>
<organism evidence="11 12">
    <name type="scientific">Acetonema longum DSM 6540</name>
    <dbReference type="NCBI Taxonomy" id="1009370"/>
    <lineage>
        <taxon>Bacteria</taxon>
        <taxon>Bacillati</taxon>
        <taxon>Bacillota</taxon>
        <taxon>Negativicutes</taxon>
        <taxon>Acetonemataceae</taxon>
        <taxon>Acetonema</taxon>
    </lineage>
</organism>
<dbReference type="Pfam" id="PF02518">
    <property type="entry name" value="HATPase_c"/>
    <property type="match status" value="1"/>
</dbReference>
<dbReference type="FunFam" id="3.30.565.10:FF:000006">
    <property type="entry name" value="Sensor histidine kinase WalK"/>
    <property type="match status" value="1"/>
</dbReference>
<feature type="transmembrane region" description="Helical" evidence="9">
    <location>
        <begin position="15"/>
        <end position="39"/>
    </location>
</feature>
<dbReference type="GO" id="GO:0004721">
    <property type="term" value="F:phosphoprotein phosphatase activity"/>
    <property type="evidence" value="ECO:0007669"/>
    <property type="project" value="TreeGrafter"/>
</dbReference>
<dbReference type="GO" id="GO:0016036">
    <property type="term" value="P:cellular response to phosphate starvation"/>
    <property type="evidence" value="ECO:0007669"/>
    <property type="project" value="TreeGrafter"/>
</dbReference>
<dbReference type="InterPro" id="IPR005467">
    <property type="entry name" value="His_kinase_dom"/>
</dbReference>
<dbReference type="PRINTS" id="PR00344">
    <property type="entry name" value="BCTRLSENSOR"/>
</dbReference>
<dbReference type="Gene3D" id="3.30.565.10">
    <property type="entry name" value="Histidine kinase-like ATPase, C-terminal domain"/>
    <property type="match status" value="1"/>
</dbReference>
<dbReference type="GO" id="GO:0005886">
    <property type="term" value="C:plasma membrane"/>
    <property type="evidence" value="ECO:0007669"/>
    <property type="project" value="TreeGrafter"/>
</dbReference>
<evidence type="ECO:0000256" key="9">
    <source>
        <dbReference type="SAM" id="Phobius"/>
    </source>
</evidence>
<dbReference type="eggNOG" id="COG5002">
    <property type="taxonomic scope" value="Bacteria"/>
</dbReference>
<feature type="domain" description="Histidine kinase" evidence="10">
    <location>
        <begin position="61"/>
        <end position="276"/>
    </location>
</feature>
<reference evidence="11 12" key="1">
    <citation type="journal article" date="2011" name="EMBO J.">
        <title>Structural diversity of bacterial flagellar motors.</title>
        <authorList>
            <person name="Chen S."/>
            <person name="Beeby M."/>
            <person name="Murphy G.E."/>
            <person name="Leadbetter J.R."/>
            <person name="Hendrixson D.R."/>
            <person name="Briegel A."/>
            <person name="Li Z."/>
            <person name="Shi J."/>
            <person name="Tocheva E.I."/>
            <person name="Muller A."/>
            <person name="Dobro M.J."/>
            <person name="Jensen G.J."/>
        </authorList>
    </citation>
    <scope>NUCLEOTIDE SEQUENCE [LARGE SCALE GENOMIC DNA]</scope>
    <source>
        <strain evidence="11 12">DSM 6540</strain>
    </source>
</reference>
<keyword evidence="8 9" id="KW-0472">Membrane</keyword>
<dbReference type="InterPro" id="IPR003661">
    <property type="entry name" value="HisK_dim/P_dom"/>
</dbReference>
<dbReference type="SUPFAM" id="SSF55874">
    <property type="entry name" value="ATPase domain of HSP90 chaperone/DNA topoisomerase II/histidine kinase"/>
    <property type="match status" value="1"/>
</dbReference>
<evidence type="ECO:0000313" key="11">
    <source>
        <dbReference type="EMBL" id="EGO62561.1"/>
    </source>
</evidence>
<evidence type="ECO:0000256" key="8">
    <source>
        <dbReference type="ARBA" id="ARBA00023136"/>
    </source>
</evidence>
<keyword evidence="6 11" id="KW-0418">Kinase</keyword>
<dbReference type="RefSeq" id="WP_004098249.1">
    <property type="nucleotide sequence ID" value="NZ_AFGF01000198.1"/>
</dbReference>
<evidence type="ECO:0000259" key="10">
    <source>
        <dbReference type="PROSITE" id="PS50109"/>
    </source>
</evidence>
<comment type="subcellular location">
    <subcellularLocation>
        <location evidence="2">Membrane</location>
    </subcellularLocation>
</comment>
<dbReference type="Gene3D" id="1.10.287.130">
    <property type="match status" value="1"/>
</dbReference>
<dbReference type="Proteomes" id="UP000003240">
    <property type="component" value="Unassembled WGS sequence"/>
</dbReference>
<dbReference type="GO" id="GO:0000155">
    <property type="term" value="F:phosphorelay sensor kinase activity"/>
    <property type="evidence" value="ECO:0007669"/>
    <property type="project" value="InterPro"/>
</dbReference>
<dbReference type="EMBL" id="AFGF01000198">
    <property type="protein sequence ID" value="EGO62561.1"/>
    <property type="molecule type" value="Genomic_DNA"/>
</dbReference>
<dbReference type="InterPro" id="IPR004358">
    <property type="entry name" value="Sig_transdc_His_kin-like_C"/>
</dbReference>
<evidence type="ECO:0000256" key="4">
    <source>
        <dbReference type="ARBA" id="ARBA00022553"/>
    </source>
</evidence>
<dbReference type="InterPro" id="IPR003594">
    <property type="entry name" value="HATPase_dom"/>
</dbReference>
<accession>F7NN27</accession>
<evidence type="ECO:0000256" key="6">
    <source>
        <dbReference type="ARBA" id="ARBA00022777"/>
    </source>
</evidence>
<dbReference type="FunFam" id="1.10.287.130:FF:000001">
    <property type="entry name" value="Two-component sensor histidine kinase"/>
    <property type="match status" value="1"/>
</dbReference>
<sequence>MLIIFEDITREQNTLHILIATLSATGVVCLALSLFGSLFMANRAMVPIQTAWQQQKDFLADASHELRTPLAIIQTNLEVVRENQTATVSSQDNWLRNIQEETACMTKLVKSLLFLAQADSRQQLLVRNDFSLNQMVTAAAEAFQPLAASQGITLNVSVEAGIRYYGDEAKIRQLIGILLDNAIRHTPPDGKIRVQLEQSKSAAALSVADSGEGISSEHLDKIFERFYQVDKSRAKGGAGLGLSIAKWIVESHRGTIRVASEPGAGTTFSVFLPLNGNQTNAAQFSNQ</sequence>
<name>F7NN27_9FIRM</name>
<keyword evidence="5" id="KW-0808">Transferase</keyword>
<dbReference type="SUPFAM" id="SSF47384">
    <property type="entry name" value="Homodimeric domain of signal transducing histidine kinase"/>
    <property type="match status" value="1"/>
</dbReference>
<keyword evidence="9" id="KW-1133">Transmembrane helix</keyword>
<keyword evidence="7" id="KW-0902">Two-component regulatory system</keyword>
<dbReference type="PROSITE" id="PS50109">
    <property type="entry name" value="HIS_KIN"/>
    <property type="match status" value="1"/>
</dbReference>
<dbReference type="EC" id="2.7.13.3" evidence="3"/>
<comment type="caution">
    <text evidence="11">The sequence shown here is derived from an EMBL/GenBank/DDBJ whole genome shotgun (WGS) entry which is preliminary data.</text>
</comment>
<dbReference type="STRING" id="1009370.ALO_17551"/>
<dbReference type="InterPro" id="IPR036097">
    <property type="entry name" value="HisK_dim/P_sf"/>
</dbReference>
<evidence type="ECO:0000256" key="7">
    <source>
        <dbReference type="ARBA" id="ARBA00023012"/>
    </source>
</evidence>
<dbReference type="AlphaFoldDB" id="F7NN27"/>
<dbReference type="SMART" id="SM00388">
    <property type="entry name" value="HisKA"/>
    <property type="match status" value="1"/>
</dbReference>
<dbReference type="CDD" id="cd00075">
    <property type="entry name" value="HATPase"/>
    <property type="match status" value="1"/>
</dbReference>
<dbReference type="InterPro" id="IPR050351">
    <property type="entry name" value="BphY/WalK/GraS-like"/>
</dbReference>
<dbReference type="PANTHER" id="PTHR45453:SF1">
    <property type="entry name" value="PHOSPHATE REGULON SENSOR PROTEIN PHOR"/>
    <property type="match status" value="1"/>
</dbReference>
<dbReference type="CDD" id="cd00082">
    <property type="entry name" value="HisKA"/>
    <property type="match status" value="1"/>
</dbReference>
<evidence type="ECO:0000313" key="12">
    <source>
        <dbReference type="Proteomes" id="UP000003240"/>
    </source>
</evidence>
<evidence type="ECO:0000256" key="2">
    <source>
        <dbReference type="ARBA" id="ARBA00004370"/>
    </source>
</evidence>